<reference evidence="1 2" key="2">
    <citation type="journal article" date="2015" name="Stand. Genomic Sci.">
        <title>The complete genome sequence of the rumen methanogen Methanosarcina barkeri CM1.</title>
        <authorList>
            <person name="Lambie S.C."/>
            <person name="Kelly W.J."/>
            <person name="Leahy S.C."/>
            <person name="Li D."/>
            <person name="Reilly K."/>
            <person name="McAllister T.A."/>
            <person name="Valle E.R."/>
            <person name="Attwood G.T."/>
            <person name="Altermann E."/>
        </authorList>
    </citation>
    <scope>NUCLEOTIDE SEQUENCE [LARGE SCALE GENOMIC DNA]</scope>
    <source>
        <strain evidence="1 2">CM1</strain>
    </source>
</reference>
<evidence type="ECO:0000313" key="2">
    <source>
        <dbReference type="Proteomes" id="UP000035331"/>
    </source>
</evidence>
<dbReference type="GeneID" id="24846329"/>
<dbReference type="Proteomes" id="UP000035331">
    <property type="component" value="Chromosome"/>
</dbReference>
<proteinExistence type="predicted"/>
<evidence type="ECO:0000313" key="1">
    <source>
        <dbReference type="EMBL" id="AKJ40140.1"/>
    </source>
</evidence>
<dbReference type="AlphaFoldDB" id="A0A0G3CHG5"/>
<accession>A0A0G3CHG5</accession>
<dbReference type="PATRIC" id="fig|796385.3.peg.3853"/>
<organism evidence="1 2">
    <name type="scientific">Methanosarcina barkeri CM1</name>
    <dbReference type="NCBI Taxonomy" id="796385"/>
    <lineage>
        <taxon>Archaea</taxon>
        <taxon>Methanobacteriati</taxon>
        <taxon>Methanobacteriota</taxon>
        <taxon>Stenosarchaea group</taxon>
        <taxon>Methanomicrobia</taxon>
        <taxon>Methanosarcinales</taxon>
        <taxon>Methanosarcinaceae</taxon>
        <taxon>Methanosarcina</taxon>
    </lineage>
</organism>
<dbReference type="RefSeq" id="WP_141706389.1">
    <property type="nucleotide sequence ID" value="NZ_CP008746.1"/>
</dbReference>
<dbReference type="EMBL" id="CP008746">
    <property type="protein sequence ID" value="AKJ40140.1"/>
    <property type="molecule type" value="Genomic_DNA"/>
</dbReference>
<sequence>MVLVSKRWILDNVQMLYCSSGVLDLDDIRDFKEPEEGFETNLSHIEKLEVEKGERRETFHVLIPGGFGWAEAFPFTACLEETEEH</sequence>
<name>A0A0G3CHG5_METBA</name>
<reference evidence="2" key="1">
    <citation type="submission" date="2014-06" db="EMBL/GenBank/DDBJ databases">
        <title>The complete genome sequence of Methanosarcina barkeri CM1.</title>
        <authorList>
            <consortium name="Pastoral Greenhouse Gas Research Consortium"/>
            <person name="Lambie S.C."/>
            <person name="Leahy S.C."/>
            <person name="Kelly W.J."/>
            <person name="Li D."/>
            <person name="Reilly K."/>
            <person name="Attwood G.T."/>
            <person name="Altermann E."/>
        </authorList>
    </citation>
    <scope>NUCLEOTIDE SEQUENCE [LARGE SCALE GENOMIC DNA]</scope>
    <source>
        <strain evidence="2">CM1</strain>
    </source>
</reference>
<gene>
    <name evidence="1" type="ORF">MCM1_3153</name>
</gene>
<protein>
    <submittedName>
        <fullName evidence="1">Uncharacterized protein</fullName>
    </submittedName>
</protein>